<dbReference type="SUPFAM" id="SSF52058">
    <property type="entry name" value="L domain-like"/>
    <property type="match status" value="1"/>
</dbReference>
<keyword evidence="10" id="KW-0325">Glycoprotein</keyword>
<evidence type="ECO:0000256" key="9">
    <source>
        <dbReference type="ARBA" id="ARBA00023170"/>
    </source>
</evidence>
<dbReference type="Proteomes" id="UP000515121">
    <property type="component" value="Unplaced"/>
</dbReference>
<keyword evidence="9" id="KW-0675">Receptor</keyword>
<evidence type="ECO:0000256" key="10">
    <source>
        <dbReference type="ARBA" id="ARBA00023180"/>
    </source>
</evidence>
<evidence type="ECO:0000256" key="11">
    <source>
        <dbReference type="SAM" id="Phobius"/>
    </source>
</evidence>
<feature type="transmembrane region" description="Helical" evidence="11">
    <location>
        <begin position="188"/>
        <end position="212"/>
    </location>
</feature>
<dbReference type="PANTHER" id="PTHR27004:SF208">
    <property type="entry name" value="LRR RECEPTOR-LIKE SERINE_THREONINE-PROTEIN KINASE GSO2"/>
    <property type="match status" value="1"/>
</dbReference>
<accession>A0A6P5WQH8</accession>
<evidence type="ECO:0000256" key="8">
    <source>
        <dbReference type="ARBA" id="ARBA00023136"/>
    </source>
</evidence>
<evidence type="ECO:0000256" key="7">
    <source>
        <dbReference type="ARBA" id="ARBA00022989"/>
    </source>
</evidence>
<evidence type="ECO:0000313" key="12">
    <source>
        <dbReference type="Proteomes" id="UP000515121"/>
    </source>
</evidence>
<name>A0A6P5WQH8_DURZI</name>
<evidence type="ECO:0000256" key="6">
    <source>
        <dbReference type="ARBA" id="ARBA00022737"/>
    </source>
</evidence>
<dbReference type="RefSeq" id="XP_022717766.1">
    <property type="nucleotide sequence ID" value="XM_022862031.1"/>
</dbReference>
<dbReference type="FunFam" id="3.80.10.10:FF:000383">
    <property type="entry name" value="Leucine-rich repeat receptor protein kinase EMS1"/>
    <property type="match status" value="1"/>
</dbReference>
<proteinExistence type="inferred from homology"/>
<dbReference type="GO" id="GO:0005886">
    <property type="term" value="C:plasma membrane"/>
    <property type="evidence" value="ECO:0007669"/>
    <property type="project" value="UniProtKB-SubCell"/>
</dbReference>
<dbReference type="OrthoDB" id="1732009at2759"/>
<keyword evidence="3" id="KW-1003">Cell membrane</keyword>
<sequence length="244" mass="27432">MAKSPPIVDDPCISMHKCLPMLNVEVYNFVKGTMRRLEIELELKERLRGFTLIDFSNNRFYGRIPDAVGVLNGLLVLSLSHYNLTGPIPSSFGSMAAIESLDLSWNKLGGRIPFQLTNLTVLAVLILSQNNLIGHISHGNQFDTFDNDSYSGNLALCGVPLSRKCGDDKGPKPPRPVFVEDEGSAIPFIWKLAMMGYGCGLVLGLSMEYIVFTTGRPRWFVRTIKREWQKNVTRWIRRNGGRRN</sequence>
<dbReference type="Gene3D" id="3.80.10.10">
    <property type="entry name" value="Ribonuclease Inhibitor"/>
    <property type="match status" value="1"/>
</dbReference>
<evidence type="ECO:0000256" key="1">
    <source>
        <dbReference type="ARBA" id="ARBA00004251"/>
    </source>
</evidence>
<organism evidence="12 13">
    <name type="scientific">Durio zibethinus</name>
    <name type="common">Durian</name>
    <dbReference type="NCBI Taxonomy" id="66656"/>
    <lineage>
        <taxon>Eukaryota</taxon>
        <taxon>Viridiplantae</taxon>
        <taxon>Streptophyta</taxon>
        <taxon>Embryophyta</taxon>
        <taxon>Tracheophyta</taxon>
        <taxon>Spermatophyta</taxon>
        <taxon>Magnoliopsida</taxon>
        <taxon>eudicotyledons</taxon>
        <taxon>Gunneridae</taxon>
        <taxon>Pentapetalae</taxon>
        <taxon>rosids</taxon>
        <taxon>malvids</taxon>
        <taxon>Malvales</taxon>
        <taxon>Malvaceae</taxon>
        <taxon>Helicteroideae</taxon>
        <taxon>Durio</taxon>
    </lineage>
</organism>
<comment type="similarity">
    <text evidence="2">Belongs to the RLP family.</text>
</comment>
<evidence type="ECO:0000256" key="4">
    <source>
        <dbReference type="ARBA" id="ARBA00022614"/>
    </source>
</evidence>
<dbReference type="AlphaFoldDB" id="A0A6P5WQH8"/>
<keyword evidence="4" id="KW-0433">Leucine-rich repeat</keyword>
<keyword evidence="8 11" id="KW-0472">Membrane</keyword>
<comment type="subcellular location">
    <subcellularLocation>
        <location evidence="1">Cell membrane</location>
        <topology evidence="1">Single-pass type I membrane protein</topology>
    </subcellularLocation>
</comment>
<evidence type="ECO:0000256" key="2">
    <source>
        <dbReference type="ARBA" id="ARBA00009592"/>
    </source>
</evidence>
<keyword evidence="12" id="KW-1185">Reference proteome</keyword>
<dbReference type="Pfam" id="PF00560">
    <property type="entry name" value="LRR_1"/>
    <property type="match status" value="2"/>
</dbReference>
<dbReference type="KEGG" id="dzi:111276264"/>
<dbReference type="InterPro" id="IPR001611">
    <property type="entry name" value="Leu-rich_rpt"/>
</dbReference>
<evidence type="ECO:0000256" key="3">
    <source>
        <dbReference type="ARBA" id="ARBA00022475"/>
    </source>
</evidence>
<protein>
    <submittedName>
        <fullName evidence="13">Receptor like protein 30-like</fullName>
    </submittedName>
</protein>
<gene>
    <name evidence="13" type="primary">LOC111276264</name>
</gene>
<evidence type="ECO:0000256" key="5">
    <source>
        <dbReference type="ARBA" id="ARBA00022692"/>
    </source>
</evidence>
<keyword evidence="6" id="KW-0677">Repeat</keyword>
<keyword evidence="5 11" id="KW-0812">Transmembrane</keyword>
<evidence type="ECO:0000313" key="13">
    <source>
        <dbReference type="RefSeq" id="XP_022717766.1"/>
    </source>
</evidence>
<dbReference type="GeneID" id="111276264"/>
<dbReference type="PANTHER" id="PTHR27004">
    <property type="entry name" value="RECEPTOR-LIKE PROTEIN 12 ISOFORM X1"/>
    <property type="match status" value="1"/>
</dbReference>
<dbReference type="InterPro" id="IPR032675">
    <property type="entry name" value="LRR_dom_sf"/>
</dbReference>
<reference evidence="13" key="1">
    <citation type="submission" date="2025-08" db="UniProtKB">
        <authorList>
            <consortium name="RefSeq"/>
        </authorList>
    </citation>
    <scope>IDENTIFICATION</scope>
    <source>
        <tissue evidence="13">Fruit stalk</tissue>
    </source>
</reference>
<keyword evidence="7 11" id="KW-1133">Transmembrane helix</keyword>